<dbReference type="GO" id="GO:0004022">
    <property type="term" value="F:alcohol dehydrogenase (NAD+) activity"/>
    <property type="evidence" value="ECO:0007669"/>
    <property type="project" value="TreeGrafter"/>
</dbReference>
<dbReference type="InterPro" id="IPR013149">
    <property type="entry name" value="ADH-like_C"/>
</dbReference>
<dbReference type="EMBL" id="CP034456">
    <property type="protein sequence ID" value="QBM86671.1"/>
    <property type="molecule type" value="Genomic_DNA"/>
</dbReference>
<dbReference type="GO" id="GO:0008270">
    <property type="term" value="F:zinc ion binding"/>
    <property type="evidence" value="ECO:0007669"/>
    <property type="project" value="InterPro"/>
</dbReference>
<evidence type="ECO:0000256" key="1">
    <source>
        <dbReference type="ARBA" id="ARBA00001947"/>
    </source>
</evidence>
<dbReference type="Pfam" id="PF08240">
    <property type="entry name" value="ADH_N"/>
    <property type="match status" value="1"/>
</dbReference>
<dbReference type="SMART" id="SM00829">
    <property type="entry name" value="PKS_ER"/>
    <property type="match status" value="1"/>
</dbReference>
<gene>
    <name evidence="8" type="primary">MPUL0A13170</name>
    <name evidence="8" type="ORF">METSCH_A13170</name>
</gene>
<dbReference type="PROSITE" id="PS00059">
    <property type="entry name" value="ADH_ZINC"/>
    <property type="match status" value="1"/>
</dbReference>
<dbReference type="Proteomes" id="UP000292447">
    <property type="component" value="Chromosome I"/>
</dbReference>
<evidence type="ECO:0000256" key="4">
    <source>
        <dbReference type="ARBA" id="ARBA00022833"/>
    </source>
</evidence>
<reference evidence="9" key="1">
    <citation type="submission" date="2019-03" db="EMBL/GenBank/DDBJ databases">
        <title>Snf2 controls pulcherriminic acid biosynthesis and connects pigmentation and antifungal activity of the yeast Metschnikowia pulcherrima.</title>
        <authorList>
            <person name="Gore-Lloyd D."/>
            <person name="Sumann I."/>
            <person name="Brachmann A.O."/>
            <person name="Schneeberger K."/>
            <person name="Ortiz-Merino R.A."/>
            <person name="Moreno-Beltran M."/>
            <person name="Schlaefli M."/>
            <person name="Kirner P."/>
            <person name="Santos Kron A."/>
            <person name="Wolfe K.H."/>
            <person name="Piel J."/>
            <person name="Ahrens C.H."/>
            <person name="Henk D."/>
            <person name="Freimoser F.M."/>
        </authorList>
    </citation>
    <scope>NUCLEOTIDE SEQUENCE [LARGE SCALE GENOMIC DNA]</scope>
    <source>
        <strain evidence="9">APC 1.2</strain>
    </source>
</reference>
<dbReference type="InterPro" id="IPR011032">
    <property type="entry name" value="GroES-like_sf"/>
</dbReference>
<dbReference type="PANTHER" id="PTHR42940">
    <property type="entry name" value="ALCOHOL DEHYDROGENASE 1-RELATED"/>
    <property type="match status" value="1"/>
</dbReference>
<dbReference type="Pfam" id="PF00107">
    <property type="entry name" value="ADH_zinc_N"/>
    <property type="match status" value="1"/>
</dbReference>
<dbReference type="InterPro" id="IPR020843">
    <property type="entry name" value="ER"/>
</dbReference>
<name>A0A4P6XLP1_9ASCO</name>
<keyword evidence="3 6" id="KW-0479">Metal-binding</keyword>
<keyword evidence="5" id="KW-0560">Oxidoreductase</keyword>
<protein>
    <submittedName>
        <fullName evidence="8">Alcohol dehydrogenase, propanol-preferring</fullName>
    </submittedName>
</protein>
<dbReference type="Gene3D" id="3.40.50.720">
    <property type="entry name" value="NAD(P)-binding Rossmann-like Domain"/>
    <property type="match status" value="1"/>
</dbReference>
<dbReference type="GO" id="GO:0005737">
    <property type="term" value="C:cytoplasm"/>
    <property type="evidence" value="ECO:0007669"/>
    <property type="project" value="TreeGrafter"/>
</dbReference>
<dbReference type="AlphaFoldDB" id="A0A4P6XLP1"/>
<dbReference type="STRING" id="2163413.A0A4P6XLP1"/>
<evidence type="ECO:0000256" key="2">
    <source>
        <dbReference type="ARBA" id="ARBA00008072"/>
    </source>
</evidence>
<comment type="similarity">
    <text evidence="2 6">Belongs to the zinc-containing alcohol dehydrogenase family.</text>
</comment>
<evidence type="ECO:0000256" key="5">
    <source>
        <dbReference type="ARBA" id="ARBA00023002"/>
    </source>
</evidence>
<accession>A0A4P6XLP1</accession>
<evidence type="ECO:0000256" key="6">
    <source>
        <dbReference type="RuleBase" id="RU361277"/>
    </source>
</evidence>
<dbReference type="Gene3D" id="3.90.180.10">
    <property type="entry name" value="Medium-chain alcohol dehydrogenases, catalytic domain"/>
    <property type="match status" value="1"/>
</dbReference>
<comment type="cofactor">
    <cofactor evidence="1 6">
        <name>Zn(2+)</name>
        <dbReference type="ChEBI" id="CHEBI:29105"/>
    </cofactor>
</comment>
<evidence type="ECO:0000313" key="9">
    <source>
        <dbReference type="Proteomes" id="UP000292447"/>
    </source>
</evidence>
<keyword evidence="4 6" id="KW-0862">Zinc</keyword>
<evidence type="ECO:0000313" key="8">
    <source>
        <dbReference type="EMBL" id="QBM86671.1"/>
    </source>
</evidence>
<keyword evidence="9" id="KW-1185">Reference proteome</keyword>
<dbReference type="InterPro" id="IPR013154">
    <property type="entry name" value="ADH-like_N"/>
</dbReference>
<dbReference type="InterPro" id="IPR036291">
    <property type="entry name" value="NAD(P)-bd_dom_sf"/>
</dbReference>
<sequence length="347" mass="38258">MIPTKQTAYGFVRGSKEIVKFDNQPVPEPHTTEILLKVETVGLCRSDHHILISQNPGAPDQMVMGHEICGTIAKAGSSIADDPRYTIGARFCVFISNSCGTCDNCREGKDNHCTINKFQGYGITQDGGFQQYLLINNPRNMIPIPHSVSFEAAAAATDAVLTPFHAIMKVKDKLTPTSKILVLGAGGLGLHALQIIRHFGSQVVCVDQKAQNETLAKHSGAHEFYTSFDDLRHEPESFDVSFDFIGNQESVDCSCEFVGNNGKIVMVGMGKLRTEFPNFDLSRREIEVIYNFGGTSREQGEVLRWIASGKIVPVVEVKSMSELPEYMLKMRKGQLVGRIAFKPVAKF</sequence>
<dbReference type="PANTHER" id="PTHR42940:SF8">
    <property type="entry name" value="VACUOLAR PROTEIN SORTING-ASSOCIATED PROTEIN 11"/>
    <property type="match status" value="1"/>
</dbReference>
<evidence type="ECO:0000256" key="3">
    <source>
        <dbReference type="ARBA" id="ARBA00022723"/>
    </source>
</evidence>
<proteinExistence type="inferred from homology"/>
<evidence type="ECO:0000259" key="7">
    <source>
        <dbReference type="SMART" id="SM00829"/>
    </source>
</evidence>
<dbReference type="InterPro" id="IPR002328">
    <property type="entry name" value="ADH_Zn_CS"/>
</dbReference>
<organism evidence="8 9">
    <name type="scientific">Metschnikowia aff. pulcherrima</name>
    <dbReference type="NCBI Taxonomy" id="2163413"/>
    <lineage>
        <taxon>Eukaryota</taxon>
        <taxon>Fungi</taxon>
        <taxon>Dikarya</taxon>
        <taxon>Ascomycota</taxon>
        <taxon>Saccharomycotina</taxon>
        <taxon>Pichiomycetes</taxon>
        <taxon>Metschnikowiaceae</taxon>
        <taxon>Metschnikowia</taxon>
    </lineage>
</organism>
<dbReference type="SUPFAM" id="SSF51735">
    <property type="entry name" value="NAD(P)-binding Rossmann-fold domains"/>
    <property type="match status" value="1"/>
</dbReference>
<dbReference type="CDD" id="cd08254">
    <property type="entry name" value="hydroxyacyl_CoA_DH"/>
    <property type="match status" value="1"/>
</dbReference>
<dbReference type="SUPFAM" id="SSF50129">
    <property type="entry name" value="GroES-like"/>
    <property type="match status" value="1"/>
</dbReference>
<feature type="domain" description="Enoyl reductase (ER)" evidence="7">
    <location>
        <begin position="14"/>
        <end position="341"/>
    </location>
</feature>